<comment type="catalytic activity">
    <reaction evidence="1 10">
        <text>Random hydrolysis of (1-&gt;6)-alpha-D-mannosidic linkages in unbranched (1-&gt;6)-mannans.</text>
        <dbReference type="EC" id="3.2.1.101"/>
    </reaction>
</comment>
<keyword evidence="11" id="KW-0812">Transmembrane</keyword>
<accession>J3NZQ6</accession>
<evidence type="ECO:0000313" key="15">
    <source>
        <dbReference type="Proteomes" id="UP000006039"/>
    </source>
</evidence>
<evidence type="ECO:0000256" key="12">
    <source>
        <dbReference type="SAM" id="SignalP"/>
    </source>
</evidence>
<dbReference type="Gene3D" id="1.50.10.20">
    <property type="match status" value="1"/>
</dbReference>
<dbReference type="InterPro" id="IPR005198">
    <property type="entry name" value="Glyco_hydro_76"/>
</dbReference>
<proteinExistence type="inferred from homology"/>
<dbReference type="SUPFAM" id="SSF48208">
    <property type="entry name" value="Six-hairpin glycosidases"/>
    <property type="match status" value="1"/>
</dbReference>
<reference evidence="13" key="2">
    <citation type="submission" date="2010-07" db="EMBL/GenBank/DDBJ databases">
        <authorList>
            <consortium name="The Broad Institute Genome Sequencing Platform"/>
            <consortium name="Broad Institute Genome Sequencing Center for Infectious Disease"/>
            <person name="Ma L.-J."/>
            <person name="Dead R."/>
            <person name="Young S."/>
            <person name="Zeng Q."/>
            <person name="Koehrsen M."/>
            <person name="Alvarado L."/>
            <person name="Berlin A."/>
            <person name="Chapman S.B."/>
            <person name="Chen Z."/>
            <person name="Freedman E."/>
            <person name="Gellesch M."/>
            <person name="Goldberg J."/>
            <person name="Griggs A."/>
            <person name="Gujja S."/>
            <person name="Heilman E.R."/>
            <person name="Heiman D."/>
            <person name="Hepburn T."/>
            <person name="Howarth C."/>
            <person name="Jen D."/>
            <person name="Larson L."/>
            <person name="Mehta T."/>
            <person name="Neiman D."/>
            <person name="Pearson M."/>
            <person name="Roberts A."/>
            <person name="Saif S."/>
            <person name="Shea T."/>
            <person name="Shenoy N."/>
            <person name="Sisk P."/>
            <person name="Stolte C."/>
            <person name="Sykes S."/>
            <person name="Walk T."/>
            <person name="White J."/>
            <person name="Yandava C."/>
            <person name="Haas B."/>
            <person name="Nusbaum C."/>
            <person name="Birren B."/>
        </authorList>
    </citation>
    <scope>NUCLEOTIDE SEQUENCE</scope>
    <source>
        <strain evidence="13">R3-111a-1</strain>
    </source>
</reference>
<comment type="similarity">
    <text evidence="3 10">Belongs to the glycosyl hydrolase 76 family.</text>
</comment>
<dbReference type="GO" id="GO:0016052">
    <property type="term" value="P:carbohydrate catabolic process"/>
    <property type="evidence" value="ECO:0007669"/>
    <property type="project" value="InterPro"/>
</dbReference>
<reference evidence="14" key="4">
    <citation type="journal article" date="2015" name="G3 (Bethesda)">
        <title>Genome sequences of three phytopathogenic species of the Magnaporthaceae family of fungi.</title>
        <authorList>
            <person name="Okagaki L.H."/>
            <person name="Nunes C.C."/>
            <person name="Sailsbery J."/>
            <person name="Clay B."/>
            <person name="Brown D."/>
            <person name="John T."/>
            <person name="Oh Y."/>
            <person name="Young N."/>
            <person name="Fitzgerald M."/>
            <person name="Haas B.J."/>
            <person name="Zeng Q."/>
            <person name="Young S."/>
            <person name="Adiconis X."/>
            <person name="Fan L."/>
            <person name="Levin J.Z."/>
            <person name="Mitchell T.K."/>
            <person name="Okubara P.A."/>
            <person name="Farman M.L."/>
            <person name="Kohn L.M."/>
            <person name="Birren B."/>
            <person name="Ma L.-J."/>
            <person name="Dean R.A."/>
        </authorList>
    </citation>
    <scope>NUCLEOTIDE SEQUENCE</scope>
    <source>
        <strain evidence="14">R3-111a-1</strain>
    </source>
</reference>
<evidence type="ECO:0000256" key="2">
    <source>
        <dbReference type="ARBA" id="ARBA00004308"/>
    </source>
</evidence>
<dbReference type="RefSeq" id="XP_009222839.1">
    <property type="nucleotide sequence ID" value="XM_009224575.1"/>
</dbReference>
<feature type="chain" id="PRO_5015094722" description="Mannan endo-1,6-alpha-mannosidase" evidence="12">
    <location>
        <begin position="25"/>
        <end position="483"/>
    </location>
</feature>
<dbReference type="Proteomes" id="UP000006039">
    <property type="component" value="Unassembled WGS sequence"/>
</dbReference>
<evidence type="ECO:0000256" key="6">
    <source>
        <dbReference type="ARBA" id="ARBA00022801"/>
    </source>
</evidence>
<keyword evidence="7 11" id="KW-0472">Membrane</keyword>
<evidence type="ECO:0000256" key="4">
    <source>
        <dbReference type="ARBA" id="ARBA00012350"/>
    </source>
</evidence>
<dbReference type="EnsemblFungi" id="EJT76839">
    <property type="protein sequence ID" value="EJT76839"/>
    <property type="gene ID" value="GGTG_06753"/>
</dbReference>
<dbReference type="VEuPathDB" id="FungiDB:GGTG_06753"/>
<evidence type="ECO:0000256" key="8">
    <source>
        <dbReference type="ARBA" id="ARBA00023180"/>
    </source>
</evidence>
<evidence type="ECO:0000256" key="11">
    <source>
        <dbReference type="SAM" id="Phobius"/>
    </source>
</evidence>
<keyword evidence="6 10" id="KW-0378">Hydrolase</keyword>
<dbReference type="InterPro" id="IPR008928">
    <property type="entry name" value="6-hairpin_glycosidase_sf"/>
</dbReference>
<feature type="signal peptide" evidence="12">
    <location>
        <begin position="1"/>
        <end position="24"/>
    </location>
</feature>
<reference evidence="13" key="3">
    <citation type="submission" date="2010-09" db="EMBL/GenBank/DDBJ databases">
        <title>Annotation of Gaeumannomyces graminis var. tritici R3-111a-1.</title>
        <authorList>
            <consortium name="The Broad Institute Genome Sequencing Platform"/>
            <person name="Ma L.-J."/>
            <person name="Dead R."/>
            <person name="Young S.K."/>
            <person name="Zeng Q."/>
            <person name="Gargeya S."/>
            <person name="Fitzgerald M."/>
            <person name="Haas B."/>
            <person name="Abouelleil A."/>
            <person name="Alvarado L."/>
            <person name="Arachchi H.M."/>
            <person name="Berlin A."/>
            <person name="Brown A."/>
            <person name="Chapman S.B."/>
            <person name="Chen Z."/>
            <person name="Dunbar C."/>
            <person name="Freedman E."/>
            <person name="Gearin G."/>
            <person name="Gellesch M."/>
            <person name="Goldberg J."/>
            <person name="Griggs A."/>
            <person name="Gujja S."/>
            <person name="Heiman D."/>
            <person name="Howarth C."/>
            <person name="Larson L."/>
            <person name="Lui A."/>
            <person name="MacDonald P.J.P."/>
            <person name="Mehta T."/>
            <person name="Montmayeur A."/>
            <person name="Murphy C."/>
            <person name="Neiman D."/>
            <person name="Pearson M."/>
            <person name="Priest M."/>
            <person name="Roberts A."/>
            <person name="Saif S."/>
            <person name="Shea T."/>
            <person name="Shenoy N."/>
            <person name="Sisk P."/>
            <person name="Stolte C."/>
            <person name="Sykes S."/>
            <person name="Yandava C."/>
            <person name="Wortman J."/>
            <person name="Nusbaum C."/>
            <person name="Birren B."/>
        </authorList>
    </citation>
    <scope>NUCLEOTIDE SEQUENCE</scope>
    <source>
        <strain evidence="13">R3-111a-1</strain>
    </source>
</reference>
<feature type="transmembrane region" description="Helical" evidence="11">
    <location>
        <begin position="457"/>
        <end position="479"/>
    </location>
</feature>
<evidence type="ECO:0000256" key="10">
    <source>
        <dbReference type="PIRNR" id="PIRNR016302"/>
    </source>
</evidence>
<dbReference type="PANTHER" id="PTHR12145:SF36">
    <property type="entry name" value="MANNAN ENDO-1,6-ALPHA-MANNOSIDASE DCW1"/>
    <property type="match status" value="1"/>
</dbReference>
<dbReference type="STRING" id="644352.J3NZQ6"/>
<evidence type="ECO:0000313" key="13">
    <source>
        <dbReference type="EMBL" id="EJT76839.1"/>
    </source>
</evidence>
<gene>
    <name evidence="14" type="primary">20347211</name>
    <name evidence="13" type="ORF">GGTG_06753</name>
</gene>
<dbReference type="GO" id="GO:0012505">
    <property type="term" value="C:endomembrane system"/>
    <property type="evidence" value="ECO:0007669"/>
    <property type="project" value="UniProtKB-SubCell"/>
</dbReference>
<dbReference type="AlphaFoldDB" id="J3NZQ6"/>
<dbReference type="eggNOG" id="ENOG502QSWP">
    <property type="taxonomic scope" value="Eukaryota"/>
</dbReference>
<dbReference type="EMBL" id="GL385397">
    <property type="protein sequence ID" value="EJT76839.1"/>
    <property type="molecule type" value="Genomic_DNA"/>
</dbReference>
<dbReference type="GO" id="GO:0008496">
    <property type="term" value="F:mannan endo-1,6-alpha-mannosidase activity"/>
    <property type="evidence" value="ECO:0007669"/>
    <property type="project" value="UniProtKB-UniRule"/>
</dbReference>
<name>J3NZQ6_GAET3</name>
<dbReference type="PIRSF" id="PIRSF016302">
    <property type="entry name" value="Man_a_manosd"/>
    <property type="match status" value="1"/>
</dbReference>
<keyword evidence="11" id="KW-1133">Transmembrane helix</keyword>
<dbReference type="Pfam" id="PF03663">
    <property type="entry name" value="Glyco_hydro_76"/>
    <property type="match status" value="1"/>
</dbReference>
<dbReference type="HOGENOM" id="CLU_025694_1_2_1"/>
<dbReference type="GeneID" id="20347211"/>
<dbReference type="PANTHER" id="PTHR12145">
    <property type="entry name" value="MANNAN ENDO-1,6-ALPHA-MANNOSIDASE DCW1"/>
    <property type="match status" value="1"/>
</dbReference>
<reference evidence="14" key="5">
    <citation type="submission" date="2018-04" db="UniProtKB">
        <authorList>
            <consortium name="EnsemblFungi"/>
        </authorList>
    </citation>
    <scope>IDENTIFICATION</scope>
    <source>
        <strain evidence="14">R3-111a-1</strain>
    </source>
</reference>
<evidence type="ECO:0000313" key="14">
    <source>
        <dbReference type="EnsemblFungi" id="EJT76839"/>
    </source>
</evidence>
<evidence type="ECO:0000256" key="7">
    <source>
        <dbReference type="ARBA" id="ARBA00023136"/>
    </source>
</evidence>
<dbReference type="EC" id="3.2.1.101" evidence="4 10"/>
<evidence type="ECO:0000256" key="3">
    <source>
        <dbReference type="ARBA" id="ARBA00009699"/>
    </source>
</evidence>
<keyword evidence="9 10" id="KW-0326">Glycosidase</keyword>
<keyword evidence="15" id="KW-1185">Reference proteome</keyword>
<dbReference type="GO" id="GO:0009272">
    <property type="term" value="P:fungal-type cell wall biogenesis"/>
    <property type="evidence" value="ECO:0007669"/>
    <property type="project" value="TreeGrafter"/>
</dbReference>
<evidence type="ECO:0000256" key="1">
    <source>
        <dbReference type="ARBA" id="ARBA00001452"/>
    </source>
</evidence>
<keyword evidence="5 12" id="KW-0732">Signal</keyword>
<sequence length="483" mass="52550">MARRWGATALLLLHATASIQGVAAQANGPNFYKISTKEEVKQSAKDLAWHVMTLYPGNQTGKEVGIFPGPPSEGKGPYYWWQAGAVWGAMIDYWHYTGDSTYNKIVTEGIMNQIGEDQDFEPRNHRASLGNDDQGFWGMTAMLAAENKFPDAPGSGSTVPGWLGLAQAVWVRQTLPERQDSECGGGLRWQVPGAGWGPGQTYKNTIANACYFNIGARLTRYTGNSTYAEHAEKIWDWMWALGYIDHESWRVYDGANSNHNCTNINHVQYMYNPGILMQGAAAMYDHTKKDKWKNIVTNLAKAAIESFFADGAALEASCEPYGPTNCTSDMVMFKGFVHRWMAQTTLLAPFVKDEIRPVLRKSAAQALKTCTGAPTGRACGFFWTKGEFVDPALTSDTLGVGTRLDALSAVMSLLVEFDDAQSPTTGSTGGNSAGDTGAGLRHTPATGYSDITTGDRAGAAILTTVIIGLALGTFGWILWERSE</sequence>
<evidence type="ECO:0000256" key="5">
    <source>
        <dbReference type="ARBA" id="ARBA00022729"/>
    </source>
</evidence>
<dbReference type="FunFam" id="1.50.10.20:FF:000006">
    <property type="entry name" value="Mannan endo-1,6-alpha-mannosidase"/>
    <property type="match status" value="1"/>
</dbReference>
<dbReference type="InterPro" id="IPR014480">
    <property type="entry name" value="Mannan-1_6-alpha_mannosidase"/>
</dbReference>
<organism evidence="13">
    <name type="scientific">Gaeumannomyces tritici (strain R3-111a-1)</name>
    <name type="common">Wheat and barley take-all root rot fungus</name>
    <name type="synonym">Gaeumannomyces graminis var. tritici</name>
    <dbReference type="NCBI Taxonomy" id="644352"/>
    <lineage>
        <taxon>Eukaryota</taxon>
        <taxon>Fungi</taxon>
        <taxon>Dikarya</taxon>
        <taxon>Ascomycota</taxon>
        <taxon>Pezizomycotina</taxon>
        <taxon>Sordariomycetes</taxon>
        <taxon>Sordariomycetidae</taxon>
        <taxon>Magnaporthales</taxon>
        <taxon>Magnaporthaceae</taxon>
        <taxon>Gaeumannomyces</taxon>
    </lineage>
</organism>
<comment type="subcellular location">
    <subcellularLocation>
        <location evidence="2">Endomembrane system</location>
    </subcellularLocation>
</comment>
<evidence type="ECO:0000256" key="9">
    <source>
        <dbReference type="ARBA" id="ARBA00023295"/>
    </source>
</evidence>
<reference evidence="15" key="1">
    <citation type="submission" date="2010-07" db="EMBL/GenBank/DDBJ databases">
        <title>The genome sequence of Gaeumannomyces graminis var. tritici strain R3-111a-1.</title>
        <authorList>
            <consortium name="The Broad Institute Genome Sequencing Platform"/>
            <person name="Ma L.-J."/>
            <person name="Dead R."/>
            <person name="Young S."/>
            <person name="Zeng Q."/>
            <person name="Koehrsen M."/>
            <person name="Alvarado L."/>
            <person name="Berlin A."/>
            <person name="Chapman S.B."/>
            <person name="Chen Z."/>
            <person name="Freedman E."/>
            <person name="Gellesch M."/>
            <person name="Goldberg J."/>
            <person name="Griggs A."/>
            <person name="Gujja S."/>
            <person name="Heilman E.R."/>
            <person name="Heiman D."/>
            <person name="Hepburn T."/>
            <person name="Howarth C."/>
            <person name="Jen D."/>
            <person name="Larson L."/>
            <person name="Mehta T."/>
            <person name="Neiman D."/>
            <person name="Pearson M."/>
            <person name="Roberts A."/>
            <person name="Saif S."/>
            <person name="Shea T."/>
            <person name="Shenoy N."/>
            <person name="Sisk P."/>
            <person name="Stolte C."/>
            <person name="Sykes S."/>
            <person name="Walk T."/>
            <person name="White J."/>
            <person name="Yandava C."/>
            <person name="Haas B."/>
            <person name="Nusbaum C."/>
            <person name="Birren B."/>
        </authorList>
    </citation>
    <scope>NUCLEOTIDE SEQUENCE [LARGE SCALE GENOMIC DNA]</scope>
    <source>
        <strain evidence="15">R3-111a-1</strain>
    </source>
</reference>
<keyword evidence="8" id="KW-0325">Glycoprotein</keyword>
<protein>
    <recommendedName>
        <fullName evidence="4 10">Mannan endo-1,6-alpha-mannosidase</fullName>
        <ecNumber evidence="4 10">3.2.1.101</ecNumber>
    </recommendedName>
</protein>
<dbReference type="OrthoDB" id="4187847at2759"/>